<dbReference type="KEGG" id="psey:GU243_20440"/>
<evidence type="ECO:0000313" key="3">
    <source>
        <dbReference type="Proteomes" id="UP000464186"/>
    </source>
</evidence>
<feature type="region of interest" description="Disordered" evidence="1">
    <location>
        <begin position="241"/>
        <end position="260"/>
    </location>
</feature>
<reference evidence="2 3" key="1">
    <citation type="submission" date="2020-01" db="EMBL/GenBank/DDBJ databases">
        <title>Pseudarthrobacter psychrotolerans sp. nov., isolated from antarctic soil.</title>
        <authorList>
            <person name="Shin Y."/>
            <person name="Park W."/>
        </authorList>
    </citation>
    <scope>NUCLEOTIDE SEQUENCE [LARGE SCALE GENOMIC DNA]</scope>
    <source>
        <strain evidence="2 3">YJ56</strain>
    </source>
</reference>
<protein>
    <submittedName>
        <fullName evidence="2">Uncharacterized protein</fullName>
    </submittedName>
</protein>
<gene>
    <name evidence="2" type="ORF">GU243_20440</name>
</gene>
<dbReference type="AlphaFoldDB" id="A0A6P1NVX3"/>
<proteinExistence type="predicted"/>
<sequence length="260" mass="26827">MPIPAKAFQRWLHGIAPHTSTSDICRVSGIKRTTLAQQLVRGKVAEATVVSISRAYNVNPVSALAAFDAYRQLADTHPPTRAELVSQISTADLLRAVLARSAADPGGAPAAAAAAAADAADAAAEPAGSPALEPAPHATSVKNWVEAIDDGELRHRVSAATGIAPQNYSAQLTANRLAPELAVATSLAAGVGPASGLVATGLVTEAEAGWPPGARQAALDSLSDGELTTLAGDRLQTLGRALRRQEHDHEKTEKIWENLG</sequence>
<organism evidence="2 3">
    <name type="scientific">Pseudarthrobacter psychrotolerans</name>
    <dbReference type="NCBI Taxonomy" id="2697569"/>
    <lineage>
        <taxon>Bacteria</taxon>
        <taxon>Bacillati</taxon>
        <taxon>Actinomycetota</taxon>
        <taxon>Actinomycetes</taxon>
        <taxon>Micrococcales</taxon>
        <taxon>Micrococcaceae</taxon>
        <taxon>Pseudarthrobacter</taxon>
    </lineage>
</organism>
<keyword evidence="3" id="KW-1185">Reference proteome</keyword>
<evidence type="ECO:0000256" key="1">
    <source>
        <dbReference type="SAM" id="MobiDB-lite"/>
    </source>
</evidence>
<accession>A0A6P1NVX3</accession>
<dbReference type="EMBL" id="CP047898">
    <property type="protein sequence ID" value="QHK21662.1"/>
    <property type="molecule type" value="Genomic_DNA"/>
</dbReference>
<name>A0A6P1NVX3_9MICC</name>
<dbReference type="Proteomes" id="UP000464186">
    <property type="component" value="Chromosome"/>
</dbReference>
<feature type="compositionally biased region" description="Basic and acidic residues" evidence="1">
    <location>
        <begin position="243"/>
        <end position="260"/>
    </location>
</feature>
<evidence type="ECO:0000313" key="2">
    <source>
        <dbReference type="EMBL" id="QHK21662.1"/>
    </source>
</evidence>